<sequence>MNNAFSVINKYFKQKYLLKNNLVTQKPKYLCGISGGQDSIFLFFWLLHLKNKWNFNLSILHCHHLWQQSNFLAFQQIYKLAYIFKTPICINLSESVFFTETSARNWRQEAYNRSLIFENGDKFILGHTATDQLETALLNLIRGTSPQGFCSLKQSKKLIISLYIYIFPSYFFKFSPKKFNAKTVKNKCYLKSKFFSKQVFTSKLKKNNIKTVDFLFCYNLIKFTGFGSSFKLNGNYIYFSFFISYQRQKKNSLYNVLIRPLLFLHRNDITVLSKFYHIPIINDFSNYNVVFSRNKLRHQIFPKFRSLFHLPFDYKFYQYLQILLDEQDYMDNIVINLIKKRKYCENEEFKELPIALQRRYIHFVLESYIKKKCNYFQIEYIQSILLFD</sequence>
<name>A0A023HHL9_AUXPR</name>
<keyword evidence="2 6" id="KW-0819">tRNA processing</keyword>
<evidence type="ECO:0000256" key="2">
    <source>
        <dbReference type="ARBA" id="ARBA00022694"/>
    </source>
</evidence>
<keyword evidence="8" id="KW-0934">Plastid</keyword>
<keyword evidence="3 6" id="KW-0547">Nucleotide-binding</keyword>
<protein>
    <recommendedName>
        <fullName evidence="6">tRNA(Ile)-lysidine synthase, chloroplastic</fullName>
        <ecNumber evidence="6">6.3.4.19</ecNumber>
    </recommendedName>
    <alternativeName>
        <fullName evidence="6">tRNA(Ile)-2-lysyl-cytidine synthase</fullName>
    </alternativeName>
    <alternativeName>
        <fullName evidence="6">tRNA(Ile)-lysidine synthetase</fullName>
    </alternativeName>
</protein>
<evidence type="ECO:0000256" key="4">
    <source>
        <dbReference type="ARBA" id="ARBA00022840"/>
    </source>
</evidence>
<comment type="domain">
    <text evidence="6">The N-terminal region contains the highly conserved SGGXDS motif, predicted to be a P-loop motif involved in ATP binding.</text>
</comment>
<feature type="domain" description="tRNA(Ile)-lysidine/2-thiocytidine synthase N-terminal" evidence="7">
    <location>
        <begin position="249"/>
        <end position="299"/>
    </location>
</feature>
<dbReference type="SUPFAM" id="SSF52402">
    <property type="entry name" value="Adenine nucleotide alpha hydrolases-like"/>
    <property type="match status" value="1"/>
</dbReference>
<dbReference type="InterPro" id="IPR014729">
    <property type="entry name" value="Rossmann-like_a/b/a_fold"/>
</dbReference>
<dbReference type="EMBL" id="KC843975">
    <property type="protein sequence ID" value="AGN72501.1"/>
    <property type="molecule type" value="Genomic_DNA"/>
</dbReference>
<dbReference type="GeneID" id="18667132"/>
<geneLocation type="chloroplast" evidence="8"/>
<dbReference type="CDD" id="cd01992">
    <property type="entry name" value="TilS_N"/>
    <property type="match status" value="1"/>
</dbReference>
<evidence type="ECO:0000256" key="6">
    <source>
        <dbReference type="HAMAP-Rule" id="MF_01161"/>
    </source>
</evidence>
<evidence type="ECO:0000256" key="1">
    <source>
        <dbReference type="ARBA" id="ARBA00022598"/>
    </source>
</evidence>
<dbReference type="GO" id="GO:0032267">
    <property type="term" value="F:tRNA(Ile)-lysidine synthase activity"/>
    <property type="evidence" value="ECO:0007669"/>
    <property type="project" value="UniProtKB-EC"/>
</dbReference>
<dbReference type="Gene3D" id="3.40.50.620">
    <property type="entry name" value="HUPs"/>
    <property type="match status" value="1"/>
</dbReference>
<dbReference type="KEGG" id="apro:CP73_p066"/>
<evidence type="ECO:0000313" key="9">
    <source>
        <dbReference type="EMBL" id="AGN72501.1"/>
    </source>
</evidence>
<comment type="similarity">
    <text evidence="6">Belongs to the tRNA(Ile)-lysidine synthase family.</text>
</comment>
<keyword evidence="1 6" id="KW-0436">Ligase</keyword>
<dbReference type="GO" id="GO:0005524">
    <property type="term" value="F:ATP binding"/>
    <property type="evidence" value="ECO:0007669"/>
    <property type="project" value="UniProtKB-UniRule"/>
</dbReference>
<feature type="domain" description="tRNA(Ile)-lysidine/2-thiocytidine synthase N-terminal" evidence="7">
    <location>
        <begin position="29"/>
        <end position="158"/>
    </location>
</feature>
<dbReference type="AlphaFoldDB" id="A0A023HHL9"/>
<dbReference type="EC" id="6.3.4.19" evidence="6"/>
<reference evidence="9" key="2">
    <citation type="submission" date="2013-03" db="EMBL/GenBank/DDBJ databases">
        <title>Organelle genomes of microalga Chlorella protothecoides reveal evolution from autotroph to heterotroph.</title>
        <authorList>
            <person name="Yan D."/>
            <person name="Wang Y."/>
            <person name="Shen Y."/>
            <person name="Gong J."/>
            <person name="Gao C."/>
            <person name="Jiang H."/>
            <person name="Dai J."/>
            <person name="Wu Q."/>
        </authorList>
    </citation>
    <scope>NUCLEOTIDE SEQUENCE</scope>
</reference>
<keyword evidence="8" id="KW-0150">Chloroplast</keyword>
<proteinExistence type="inferred from homology"/>
<reference evidence="8" key="1">
    <citation type="submission" date="2013-02" db="EMBL/GenBank/DDBJ databases">
        <title>Chloroplast Sequencing of Green Alga Chlorella protothecoides and Comparative Analyses with C. variabilis and C. vulgaris.</title>
        <authorList>
            <person name="Park S.-H."/>
            <person name="Starkenburg S."/>
            <person name="Kyndt J."/>
            <person name="Angelova A."/>
            <person name="Chertkov O."/>
            <person name="Shen X."/>
            <person name="Brown J.K."/>
        </authorList>
    </citation>
    <scope>NUCLEOTIDE SEQUENCE</scope>
</reference>
<comment type="function">
    <text evidence="6">Ligates lysine onto the cytidine present at position 34 of the AUA codon-specific tRNA(Ile) that contains the anticodon CAU, in an ATP-dependent manner. Cytidine is converted to lysidine, thus changing the amino acid specificity of the tRNA from methionine to isoleucine.</text>
</comment>
<evidence type="ECO:0000259" key="7">
    <source>
        <dbReference type="Pfam" id="PF01171"/>
    </source>
</evidence>
<dbReference type="PANTHER" id="PTHR43033:SF1">
    <property type="entry name" value="TRNA(ILE)-LYSIDINE SYNTHASE-RELATED"/>
    <property type="match status" value="1"/>
</dbReference>
<dbReference type="RefSeq" id="YP_009019324.1">
    <property type="nucleotide sequence ID" value="NC_023775.1"/>
</dbReference>
<gene>
    <name evidence="8" type="primary">TilS</name>
    <name evidence="6 9" type="synonym">tilS</name>
    <name evidence="9" type="ORF">ChprCp056</name>
</gene>
<dbReference type="Pfam" id="PF01171">
    <property type="entry name" value="ATP_bind_3"/>
    <property type="match status" value="2"/>
</dbReference>
<dbReference type="GO" id="GO:0006400">
    <property type="term" value="P:tRNA modification"/>
    <property type="evidence" value="ECO:0007669"/>
    <property type="project" value="UniProtKB-UniRule"/>
</dbReference>
<evidence type="ECO:0000313" key="8">
    <source>
        <dbReference type="EMBL" id="AGL10859.1"/>
    </source>
</evidence>
<dbReference type="GO" id="GO:0009507">
    <property type="term" value="C:chloroplast"/>
    <property type="evidence" value="ECO:0007669"/>
    <property type="project" value="UniProtKB-SubCell"/>
</dbReference>
<dbReference type="InterPro" id="IPR011063">
    <property type="entry name" value="TilS/TtcA_N"/>
</dbReference>
<dbReference type="PANTHER" id="PTHR43033">
    <property type="entry name" value="TRNA(ILE)-LYSIDINE SYNTHASE-RELATED"/>
    <property type="match status" value="1"/>
</dbReference>
<organism evidence="8">
    <name type="scientific">Auxenochlorella protothecoides</name>
    <name type="common">Green microalga</name>
    <name type="synonym">Chlorella protothecoides</name>
    <dbReference type="NCBI Taxonomy" id="3075"/>
    <lineage>
        <taxon>Eukaryota</taxon>
        <taxon>Viridiplantae</taxon>
        <taxon>Chlorophyta</taxon>
        <taxon>core chlorophytes</taxon>
        <taxon>Trebouxiophyceae</taxon>
        <taxon>Chlorellales</taxon>
        <taxon>Chlorellaceae</taxon>
        <taxon>Auxenochlorella</taxon>
    </lineage>
</organism>
<dbReference type="Gene3D" id="1.20.59.20">
    <property type="match status" value="1"/>
</dbReference>
<feature type="binding site" evidence="6">
    <location>
        <begin position="34"/>
        <end position="39"/>
    </location>
    <ligand>
        <name>ATP</name>
        <dbReference type="ChEBI" id="CHEBI:30616"/>
    </ligand>
</feature>
<dbReference type="SUPFAM" id="SSF82829">
    <property type="entry name" value="MesJ substrate recognition domain-like"/>
    <property type="match status" value="1"/>
</dbReference>
<comment type="subcellular location">
    <subcellularLocation>
        <location evidence="6">Plastid</location>
        <location evidence="6">Chloroplast</location>
    </subcellularLocation>
</comment>
<evidence type="ECO:0000256" key="3">
    <source>
        <dbReference type="ARBA" id="ARBA00022741"/>
    </source>
</evidence>
<dbReference type="HAMAP" id="MF_01161">
    <property type="entry name" value="tRNA_Ile_lys_synt"/>
    <property type="match status" value="1"/>
</dbReference>
<keyword evidence="4 6" id="KW-0067">ATP-binding</keyword>
<dbReference type="EMBL" id="KC631634">
    <property type="protein sequence ID" value="AGL10859.1"/>
    <property type="molecule type" value="Genomic_DNA"/>
</dbReference>
<dbReference type="InterPro" id="IPR012795">
    <property type="entry name" value="tRNA_Ile_lys_synt_N"/>
</dbReference>
<accession>A0A023HHL9</accession>
<evidence type="ECO:0000256" key="5">
    <source>
        <dbReference type="ARBA" id="ARBA00048539"/>
    </source>
</evidence>
<dbReference type="InterPro" id="IPR012094">
    <property type="entry name" value="tRNA_Ile_lys_synt"/>
</dbReference>
<comment type="catalytic activity">
    <reaction evidence="5 6">
        <text>cytidine(34) in tRNA(Ile2) + L-lysine + ATP = lysidine(34) in tRNA(Ile2) + AMP + diphosphate + H(+)</text>
        <dbReference type="Rhea" id="RHEA:43744"/>
        <dbReference type="Rhea" id="RHEA-COMP:10625"/>
        <dbReference type="Rhea" id="RHEA-COMP:10670"/>
        <dbReference type="ChEBI" id="CHEBI:15378"/>
        <dbReference type="ChEBI" id="CHEBI:30616"/>
        <dbReference type="ChEBI" id="CHEBI:32551"/>
        <dbReference type="ChEBI" id="CHEBI:33019"/>
        <dbReference type="ChEBI" id="CHEBI:82748"/>
        <dbReference type="ChEBI" id="CHEBI:83665"/>
        <dbReference type="ChEBI" id="CHEBI:456215"/>
        <dbReference type="EC" id="6.3.4.19"/>
    </reaction>
</comment>